<evidence type="ECO:0000313" key="4">
    <source>
        <dbReference type="Proteomes" id="UP001490365"/>
    </source>
</evidence>
<evidence type="ECO:0000256" key="1">
    <source>
        <dbReference type="SAM" id="MobiDB-lite"/>
    </source>
</evidence>
<dbReference type="Pfam" id="PF13676">
    <property type="entry name" value="TIR_2"/>
    <property type="match status" value="1"/>
</dbReference>
<sequence length="457" mass="51094">MVQEPYFFLSYARKDNPDEFVKRFYDDLVLELRQIGADPAAQPPFRDVEGLGLGDDWARVLGAAVGHCRAFVALYSPAYLNSEYCGKEWTAFRDRLREYRRETEIDVPALVPVLWAPMEGDLPDEIARFQYHEADMGQEYVTQGLLQILRTEPMGLAYRRVVRKVAARVRMAADRFRLPFTSDLDLGEVRGLFPAGGHRRAAAPGAGHVEIFLAAGVADALPEGRHRSEYYGRSPREWTPYHPPKDPTVARRAQRVIMESGPYTSSVEVVDEALSSRLDESMANNQTSILLVDPWAARTPAYRDVLADYDGQNRPATGVLVPCHDSDEESGGESIWEDLSHVFWRNWRRQNDPHDPLFRVRVGGEEFDERLSVMLVVAQNRLMEMESTTPFRVPTGPTPPPMTGLTIPGPPVPAVPADMPPRFPYLGGAPTPRPVAAPPPPQPSGGRSVPKDPDDDQ</sequence>
<dbReference type="InterPro" id="IPR026367">
    <property type="entry name" value="FxsC_C"/>
</dbReference>
<dbReference type="PROSITE" id="PS50104">
    <property type="entry name" value="TIR"/>
    <property type="match status" value="1"/>
</dbReference>
<reference evidence="3 4" key="1">
    <citation type="submission" date="2024-06" db="EMBL/GenBank/DDBJ databases">
        <title>The Natural Products Discovery Center: Release of the First 8490 Sequenced Strains for Exploring Actinobacteria Biosynthetic Diversity.</title>
        <authorList>
            <person name="Kalkreuter E."/>
            <person name="Kautsar S.A."/>
            <person name="Yang D."/>
            <person name="Bader C.D."/>
            <person name="Teijaro C.N."/>
            <person name="Fluegel L."/>
            <person name="Davis C.M."/>
            <person name="Simpson J.R."/>
            <person name="Lauterbach L."/>
            <person name="Steele A.D."/>
            <person name="Gui C."/>
            <person name="Meng S."/>
            <person name="Li G."/>
            <person name="Viehrig K."/>
            <person name="Ye F."/>
            <person name="Su P."/>
            <person name="Kiefer A.F."/>
            <person name="Nichols A."/>
            <person name="Cepeda A.J."/>
            <person name="Yan W."/>
            <person name="Fan B."/>
            <person name="Jiang Y."/>
            <person name="Adhikari A."/>
            <person name="Zheng C.-J."/>
            <person name="Schuster L."/>
            <person name="Cowan T.M."/>
            <person name="Smanski M.J."/>
            <person name="Chevrette M.G."/>
            <person name="De Carvalho L.P.S."/>
            <person name="Shen B."/>
        </authorList>
    </citation>
    <scope>NUCLEOTIDE SEQUENCE [LARGE SCALE GENOMIC DNA]</scope>
    <source>
        <strain evidence="3 4">NPDC001694</strain>
    </source>
</reference>
<dbReference type="Gene3D" id="3.40.50.10140">
    <property type="entry name" value="Toll/interleukin-1 receptor homology (TIR) domain"/>
    <property type="match status" value="1"/>
</dbReference>
<feature type="region of interest" description="Disordered" evidence="1">
    <location>
        <begin position="410"/>
        <end position="457"/>
    </location>
</feature>
<dbReference type="NCBIfam" id="NF040588">
    <property type="entry name" value="FxsC_Nterm"/>
    <property type="match status" value="1"/>
</dbReference>
<dbReference type="InterPro" id="IPR047603">
    <property type="entry name" value="FxsC_N"/>
</dbReference>
<dbReference type="InterPro" id="IPR035897">
    <property type="entry name" value="Toll_tir_struct_dom_sf"/>
</dbReference>
<protein>
    <submittedName>
        <fullName evidence="3">FxsC protein</fullName>
    </submittedName>
</protein>
<dbReference type="Proteomes" id="UP001490365">
    <property type="component" value="Unassembled WGS sequence"/>
</dbReference>
<dbReference type="NCBIfam" id="TIGR04276">
    <property type="entry name" value="FxsC_Cterm"/>
    <property type="match status" value="1"/>
</dbReference>
<accession>A0ABV1TEK9</accession>
<feature type="compositionally biased region" description="Pro residues" evidence="1">
    <location>
        <begin position="410"/>
        <end position="423"/>
    </location>
</feature>
<dbReference type="RefSeq" id="WP_351956644.1">
    <property type="nucleotide sequence ID" value="NZ_JBEOZM010000004.1"/>
</dbReference>
<dbReference type="SUPFAM" id="SSF52200">
    <property type="entry name" value="Toll/Interleukin receptor TIR domain"/>
    <property type="match status" value="1"/>
</dbReference>
<evidence type="ECO:0000259" key="2">
    <source>
        <dbReference type="PROSITE" id="PS50104"/>
    </source>
</evidence>
<gene>
    <name evidence="3" type="primary">fsxC</name>
    <name evidence="3" type="ORF">ABT211_11970</name>
</gene>
<proteinExistence type="predicted"/>
<comment type="caution">
    <text evidence="3">The sequence shown here is derived from an EMBL/GenBank/DDBJ whole genome shotgun (WGS) entry which is preliminary data.</text>
</comment>
<organism evidence="3 4">
    <name type="scientific">Streptomyces sp. 900105755</name>
    <dbReference type="NCBI Taxonomy" id="3154389"/>
    <lineage>
        <taxon>Bacteria</taxon>
        <taxon>Bacillati</taxon>
        <taxon>Actinomycetota</taxon>
        <taxon>Actinomycetes</taxon>
        <taxon>Kitasatosporales</taxon>
        <taxon>Streptomycetaceae</taxon>
        <taxon>Streptomyces</taxon>
    </lineage>
</organism>
<dbReference type="EMBL" id="JBEOZM010000004">
    <property type="protein sequence ID" value="MER6268002.1"/>
    <property type="molecule type" value="Genomic_DNA"/>
</dbReference>
<dbReference type="SMART" id="SM00255">
    <property type="entry name" value="TIR"/>
    <property type="match status" value="1"/>
</dbReference>
<evidence type="ECO:0000313" key="3">
    <source>
        <dbReference type="EMBL" id="MER6268002.1"/>
    </source>
</evidence>
<feature type="compositionally biased region" description="Pro residues" evidence="1">
    <location>
        <begin position="431"/>
        <end position="443"/>
    </location>
</feature>
<name>A0ABV1TEK9_9ACTN</name>
<keyword evidence="4" id="KW-1185">Reference proteome</keyword>
<dbReference type="InterPro" id="IPR000157">
    <property type="entry name" value="TIR_dom"/>
</dbReference>
<feature type="domain" description="TIR" evidence="2">
    <location>
        <begin position="3"/>
        <end position="149"/>
    </location>
</feature>